<proteinExistence type="predicted"/>
<reference evidence="1 2" key="1">
    <citation type="submission" date="2024-02" db="EMBL/GenBank/DDBJ databases">
        <authorList>
            <consortium name="ELIXIR-Norway"/>
            <consortium name="Elixir Norway"/>
        </authorList>
    </citation>
    <scope>NUCLEOTIDE SEQUENCE [LARGE SCALE GENOMIC DNA]</scope>
</reference>
<evidence type="ECO:0008006" key="3">
    <source>
        <dbReference type="Google" id="ProtNLM"/>
    </source>
</evidence>
<gene>
    <name evidence="1" type="ORF">CSSPTR1EN2_LOCUS1101</name>
</gene>
<keyword evidence="2" id="KW-1185">Reference proteome</keyword>
<evidence type="ECO:0000313" key="2">
    <source>
        <dbReference type="Proteomes" id="UP001497512"/>
    </source>
</evidence>
<evidence type="ECO:0000313" key="1">
    <source>
        <dbReference type="EMBL" id="CAK9190859.1"/>
    </source>
</evidence>
<accession>A0ABP0TAA4</accession>
<name>A0ABP0TAA4_9BRYO</name>
<dbReference type="EMBL" id="OZ019893">
    <property type="protein sequence ID" value="CAK9190859.1"/>
    <property type="molecule type" value="Genomic_DNA"/>
</dbReference>
<dbReference type="Proteomes" id="UP001497512">
    <property type="component" value="Chromosome 1"/>
</dbReference>
<sequence length="132" mass="14964">MCCSSCGSSHSICSHIVQTFLKNGLSRFHYGYFWPILFQPFQYFNLHQHYQTSFGVKLRYGSENFQGQVAKYLCSILGGKVPFSMNELEEVLTTPGRKPLGKGYIACTMGIKLQEITTNAELRAYLTCQISQ</sequence>
<organism evidence="1 2">
    <name type="scientific">Sphagnum troendelagicum</name>
    <dbReference type="NCBI Taxonomy" id="128251"/>
    <lineage>
        <taxon>Eukaryota</taxon>
        <taxon>Viridiplantae</taxon>
        <taxon>Streptophyta</taxon>
        <taxon>Embryophyta</taxon>
        <taxon>Bryophyta</taxon>
        <taxon>Sphagnophytina</taxon>
        <taxon>Sphagnopsida</taxon>
        <taxon>Sphagnales</taxon>
        <taxon>Sphagnaceae</taxon>
        <taxon>Sphagnum</taxon>
    </lineage>
</organism>
<protein>
    <recommendedName>
        <fullName evidence="3">LAGLIDADG homing endonuclease</fullName>
    </recommendedName>
</protein>